<evidence type="ECO:0000256" key="2">
    <source>
        <dbReference type="ARBA" id="ARBA00022737"/>
    </source>
</evidence>
<dbReference type="GO" id="GO:0034605">
    <property type="term" value="P:cellular response to heat"/>
    <property type="evidence" value="ECO:0007669"/>
    <property type="project" value="TreeGrafter"/>
</dbReference>
<dbReference type="CDD" id="cd19499">
    <property type="entry name" value="RecA-like_ClpB_Hsp104-like"/>
    <property type="match status" value="1"/>
</dbReference>
<dbReference type="InterPro" id="IPR003593">
    <property type="entry name" value="AAA+_ATPase"/>
</dbReference>
<dbReference type="SMART" id="SM00382">
    <property type="entry name" value="AAA"/>
    <property type="match status" value="2"/>
</dbReference>
<dbReference type="FunFam" id="3.40.50.300:FF:000025">
    <property type="entry name" value="ATP-dependent Clp protease subunit"/>
    <property type="match status" value="1"/>
</dbReference>
<feature type="compositionally biased region" description="Basic and acidic residues" evidence="8">
    <location>
        <begin position="799"/>
        <end position="817"/>
    </location>
</feature>
<dbReference type="SUPFAM" id="SSF52540">
    <property type="entry name" value="P-loop containing nucleoside triphosphate hydrolases"/>
    <property type="match status" value="2"/>
</dbReference>
<dbReference type="GO" id="GO:0006508">
    <property type="term" value="P:proteolysis"/>
    <property type="evidence" value="ECO:0007669"/>
    <property type="project" value="UniProtKB-KW"/>
</dbReference>
<evidence type="ECO:0000256" key="4">
    <source>
        <dbReference type="ARBA" id="ARBA00022840"/>
    </source>
</evidence>
<dbReference type="InterPro" id="IPR050130">
    <property type="entry name" value="ClpA_ClpB"/>
</dbReference>
<dbReference type="Pfam" id="PF07724">
    <property type="entry name" value="AAA_2"/>
    <property type="match status" value="1"/>
</dbReference>
<keyword evidence="2 6" id="KW-0677">Repeat</keyword>
<dbReference type="InterPro" id="IPR041546">
    <property type="entry name" value="ClpA/ClpB_AAA_lid"/>
</dbReference>
<dbReference type="PRINTS" id="PR00300">
    <property type="entry name" value="CLPPROTEASEA"/>
</dbReference>
<organism evidence="10 11">
    <name type="scientific">Hoeflea olei</name>
    <dbReference type="NCBI Taxonomy" id="1480615"/>
    <lineage>
        <taxon>Bacteria</taxon>
        <taxon>Pseudomonadati</taxon>
        <taxon>Pseudomonadota</taxon>
        <taxon>Alphaproteobacteria</taxon>
        <taxon>Hyphomicrobiales</taxon>
        <taxon>Rhizobiaceae</taxon>
        <taxon>Hoeflea</taxon>
    </lineage>
</organism>
<keyword evidence="5 7" id="KW-0143">Chaperone</keyword>
<evidence type="ECO:0000256" key="5">
    <source>
        <dbReference type="ARBA" id="ARBA00023186"/>
    </source>
</evidence>
<evidence type="ECO:0000313" key="10">
    <source>
        <dbReference type="EMBL" id="OCW56600.1"/>
    </source>
</evidence>
<dbReference type="InterPro" id="IPR028299">
    <property type="entry name" value="ClpA/B_CS2"/>
</dbReference>
<feature type="compositionally biased region" description="Low complexity" evidence="8">
    <location>
        <begin position="832"/>
        <end position="845"/>
    </location>
</feature>
<keyword evidence="10" id="KW-0645">Protease</keyword>
<dbReference type="GO" id="GO:0043335">
    <property type="term" value="P:protein unfolding"/>
    <property type="evidence" value="ECO:0007669"/>
    <property type="project" value="InterPro"/>
</dbReference>
<dbReference type="STRING" id="1480615.AWJ14_16795"/>
<dbReference type="GO" id="GO:0008233">
    <property type="term" value="F:peptidase activity"/>
    <property type="evidence" value="ECO:0007669"/>
    <property type="project" value="UniProtKB-KW"/>
</dbReference>
<evidence type="ECO:0000256" key="6">
    <source>
        <dbReference type="PROSITE-ProRule" id="PRU01251"/>
    </source>
</evidence>
<dbReference type="InterPro" id="IPR036628">
    <property type="entry name" value="Clp_N_dom_sf"/>
</dbReference>
<keyword evidence="4 7" id="KW-0067">ATP-binding</keyword>
<gene>
    <name evidence="10" type="primary">clpA</name>
    <name evidence="10" type="ORF">AWJ14_16795</name>
</gene>
<evidence type="ECO:0000256" key="8">
    <source>
        <dbReference type="SAM" id="MobiDB-lite"/>
    </source>
</evidence>
<dbReference type="InterPro" id="IPR001270">
    <property type="entry name" value="ClpA/B"/>
</dbReference>
<dbReference type="GO" id="GO:0016887">
    <property type="term" value="F:ATP hydrolysis activity"/>
    <property type="evidence" value="ECO:0007669"/>
    <property type="project" value="InterPro"/>
</dbReference>
<feature type="compositionally biased region" description="Basic and acidic residues" evidence="8">
    <location>
        <begin position="147"/>
        <end position="167"/>
    </location>
</feature>
<evidence type="ECO:0000313" key="11">
    <source>
        <dbReference type="Proteomes" id="UP000094795"/>
    </source>
</evidence>
<dbReference type="AlphaFoldDB" id="A0A1C1YTD2"/>
<dbReference type="InterPro" id="IPR019489">
    <property type="entry name" value="Clp_ATPase_C"/>
</dbReference>
<dbReference type="NCBIfam" id="TIGR02639">
    <property type="entry name" value="ClpA"/>
    <property type="match status" value="1"/>
</dbReference>
<comment type="caution">
    <text evidence="10">The sequence shown here is derived from an EMBL/GenBank/DDBJ whole genome shotgun (WGS) entry which is preliminary data.</text>
</comment>
<feature type="region of interest" description="Disordered" evidence="8">
    <location>
        <begin position="773"/>
        <end position="845"/>
    </location>
</feature>
<dbReference type="PROSITE" id="PS00870">
    <property type="entry name" value="CLPAB_1"/>
    <property type="match status" value="1"/>
</dbReference>
<dbReference type="Pfam" id="PF02861">
    <property type="entry name" value="Clp_N"/>
    <property type="match status" value="1"/>
</dbReference>
<dbReference type="InterPro" id="IPR003959">
    <property type="entry name" value="ATPase_AAA_core"/>
</dbReference>
<dbReference type="Proteomes" id="UP000094795">
    <property type="component" value="Unassembled WGS sequence"/>
</dbReference>
<dbReference type="RefSeq" id="WP_066181101.1">
    <property type="nucleotide sequence ID" value="NZ_LQZT01000034.1"/>
</dbReference>
<dbReference type="GO" id="GO:0005737">
    <property type="term" value="C:cytoplasm"/>
    <property type="evidence" value="ECO:0007669"/>
    <property type="project" value="TreeGrafter"/>
</dbReference>
<name>A0A1C1YTD2_9HYPH</name>
<dbReference type="Gene3D" id="1.10.8.60">
    <property type="match status" value="2"/>
</dbReference>
<dbReference type="Pfam" id="PF00004">
    <property type="entry name" value="AAA"/>
    <property type="match status" value="1"/>
</dbReference>
<dbReference type="PANTHER" id="PTHR11638">
    <property type="entry name" value="ATP-DEPENDENT CLP PROTEASE"/>
    <property type="match status" value="1"/>
</dbReference>
<evidence type="ECO:0000256" key="1">
    <source>
        <dbReference type="ARBA" id="ARBA00008675"/>
    </source>
</evidence>
<dbReference type="InterPro" id="IPR018368">
    <property type="entry name" value="ClpA/B_CS1"/>
</dbReference>
<dbReference type="SMART" id="SM01086">
    <property type="entry name" value="ClpB_D2-small"/>
    <property type="match status" value="1"/>
</dbReference>
<dbReference type="InterPro" id="IPR027417">
    <property type="entry name" value="P-loop_NTPase"/>
</dbReference>
<evidence type="ECO:0000256" key="7">
    <source>
        <dbReference type="RuleBase" id="RU004432"/>
    </source>
</evidence>
<dbReference type="PROSITE" id="PS51903">
    <property type="entry name" value="CLP_R"/>
    <property type="match status" value="1"/>
</dbReference>
<reference evidence="10 11" key="1">
    <citation type="submission" date="2015-12" db="EMBL/GenBank/DDBJ databases">
        <authorList>
            <person name="Shamseldin A."/>
            <person name="Moawad H."/>
            <person name="Abd El-Rahim W.M."/>
            <person name="Sadowsky M.J."/>
        </authorList>
    </citation>
    <scope>NUCLEOTIDE SEQUENCE [LARGE SCALE GENOMIC DNA]</scope>
    <source>
        <strain evidence="10 11">JC234</strain>
    </source>
</reference>
<feature type="region of interest" description="Disordered" evidence="8">
    <location>
        <begin position="146"/>
        <end position="179"/>
    </location>
</feature>
<keyword evidence="11" id="KW-1185">Reference proteome</keyword>
<proteinExistence type="inferred from homology"/>
<sequence length="845" mass="92070">MPSFSHSLEKAIHQALTYANERHHEYATLEHLLLALIEDPDAAAVMGACNVDLDQLRRTVIDYVDKELGNLITGYDEDSKPTSGFQRVIQRAVIHVQSSGREEVTGANVLVAIFAERESHAAYFLQEQEMTRYDAVNFISHGIAKRPGADESRPVRGAEETESESAKSETGAEEGGKKKGQDALSAYCVNLNEKAKTGRIDPLIGRMDEVNRTIQILCRRSKNNPLYVGDPGVGKTAIAEGLAKRIVEGDVPDVLSDAVIYSLDMGSLLAGTRYRGDFEERLKQVVKELEDLPGAVLFIDEIHTVIGAGATSGGAMDASNLLKPALSSGAIRCIGSTTYKEYRQFFEKDRALVRRFQKIDVAEPSIPDAVEILKGLKPYFEEYHKVGYTDDAIKAAVELSARYITDRKLPDKAIDVIDETGAAQMLLPEKDRKKVLTDIEIENTIATMARIPAKTVSKDDETVLANLDKELRSVVYGQDTAIDALTAAIRLARAGLREPDKPIGSYLFSGPTGVGKTEVAKQLASSLGVELLRFDMSEYMERHTVSRLIGAPPGYVGFDQGGLLTDGVDQHPYCVLLLDEIEKAHPDLFNILLQVMDHGSLTDHNGKKIDFRNVILIMTTNAGASDMAKAAIGFGSSKREGDDMEAINRLFTPEFRNRLDAIIPFGSLPTQVIHMVVQKFVMQLEAQLAERNVTFDLGEDAVAWLAEKGYDERMGARPLGRVIQENIKKELANELLFGKLKHGGTVKVSVGDKADGRKGLILEAIPAEVPVKPKAEKAPAKKASTAKAKTASAKAARKPSTDKGPSKGKDPEPDAPKQAEASAEVAEKPAPKKAASAVPKVPRKK</sequence>
<comment type="similarity">
    <text evidence="1 7">Belongs to the ClpA/ClpB family.</text>
</comment>
<dbReference type="SUPFAM" id="SSF81923">
    <property type="entry name" value="Double Clp-N motif"/>
    <property type="match status" value="1"/>
</dbReference>
<dbReference type="CDD" id="cd00009">
    <property type="entry name" value="AAA"/>
    <property type="match status" value="1"/>
</dbReference>
<dbReference type="Pfam" id="PF10431">
    <property type="entry name" value="ClpB_D2-small"/>
    <property type="match status" value="1"/>
</dbReference>
<protein>
    <submittedName>
        <fullName evidence="10">ATP-dependent Clp protease ATP-binding subunit ClpA</fullName>
    </submittedName>
</protein>
<dbReference type="PANTHER" id="PTHR11638:SF111">
    <property type="entry name" value="ATP-DEPENDENT CLP PROTEASE ATP-BINDING SUBUNIT CLPA"/>
    <property type="match status" value="1"/>
</dbReference>
<dbReference type="PROSITE" id="PS00871">
    <property type="entry name" value="CLPAB_2"/>
    <property type="match status" value="1"/>
</dbReference>
<dbReference type="GO" id="GO:0005524">
    <property type="term" value="F:ATP binding"/>
    <property type="evidence" value="ECO:0007669"/>
    <property type="project" value="UniProtKB-KW"/>
</dbReference>
<dbReference type="Gene3D" id="3.40.50.300">
    <property type="entry name" value="P-loop containing nucleotide triphosphate hydrolases"/>
    <property type="match status" value="2"/>
</dbReference>
<dbReference type="InterPro" id="IPR004176">
    <property type="entry name" value="Clp_R_N"/>
</dbReference>
<dbReference type="InterPro" id="IPR013461">
    <property type="entry name" value="ClpA"/>
</dbReference>
<dbReference type="OrthoDB" id="9803641at2"/>
<evidence type="ECO:0000259" key="9">
    <source>
        <dbReference type="PROSITE" id="PS51903"/>
    </source>
</evidence>
<accession>A0A1C1YTD2</accession>
<evidence type="ECO:0000256" key="3">
    <source>
        <dbReference type="ARBA" id="ARBA00022741"/>
    </source>
</evidence>
<keyword evidence="10" id="KW-0378">Hydrolase</keyword>
<dbReference type="Gene3D" id="1.10.1780.10">
    <property type="entry name" value="Clp, N-terminal domain"/>
    <property type="match status" value="1"/>
</dbReference>
<feature type="compositionally biased region" description="Low complexity" evidence="8">
    <location>
        <begin position="781"/>
        <end position="794"/>
    </location>
</feature>
<feature type="domain" description="Clp R" evidence="9">
    <location>
        <begin position="1"/>
        <end position="148"/>
    </location>
</feature>
<dbReference type="EMBL" id="LQZT01000034">
    <property type="protein sequence ID" value="OCW56600.1"/>
    <property type="molecule type" value="Genomic_DNA"/>
</dbReference>
<keyword evidence="3 7" id="KW-0547">Nucleotide-binding</keyword>
<dbReference type="Pfam" id="PF17871">
    <property type="entry name" value="AAA_lid_9"/>
    <property type="match status" value="1"/>
</dbReference>